<proteinExistence type="predicted"/>
<organism evidence="3 4">
    <name type="scientific">Phenylobacterium hankyongense</name>
    <dbReference type="NCBI Taxonomy" id="1813876"/>
    <lineage>
        <taxon>Bacteria</taxon>
        <taxon>Pseudomonadati</taxon>
        <taxon>Pseudomonadota</taxon>
        <taxon>Alphaproteobacteria</taxon>
        <taxon>Caulobacterales</taxon>
        <taxon>Caulobacteraceae</taxon>
        <taxon>Phenylobacterium</taxon>
    </lineage>
</organism>
<dbReference type="GO" id="GO:0000160">
    <property type="term" value="P:phosphorelay signal transduction system"/>
    <property type="evidence" value="ECO:0007669"/>
    <property type="project" value="UniProtKB-KW"/>
</dbReference>
<dbReference type="EMBL" id="QFYP01000001">
    <property type="protein sequence ID" value="RAK60957.1"/>
    <property type="molecule type" value="Genomic_DNA"/>
</dbReference>
<keyword evidence="1" id="KW-0902">Two-component regulatory system</keyword>
<evidence type="ECO:0000313" key="4">
    <source>
        <dbReference type="Proteomes" id="UP000249842"/>
    </source>
</evidence>
<reference evidence="4" key="1">
    <citation type="submission" date="2018-05" db="EMBL/GenBank/DDBJ databases">
        <authorList>
            <person name="Li X."/>
        </authorList>
    </citation>
    <scope>NUCLEOTIDE SEQUENCE [LARGE SCALE GENOMIC DNA]</scope>
    <source>
        <strain evidence="4">HKS-05</strain>
    </source>
</reference>
<sequence>MRVVLEVLALFRRQAEGWSRALSSEPADWREMIHTIKGASRGVGANALGDICARAEWKGASELPAVKAALDAAVVEIAAYQAEKGA</sequence>
<keyword evidence="4" id="KW-1185">Reference proteome</keyword>
<dbReference type="SUPFAM" id="SSF47226">
    <property type="entry name" value="Histidine-containing phosphotransfer domain, HPT domain"/>
    <property type="match status" value="1"/>
</dbReference>
<accession>A0A328B2B1</accession>
<dbReference type="GO" id="GO:0004672">
    <property type="term" value="F:protein kinase activity"/>
    <property type="evidence" value="ECO:0007669"/>
    <property type="project" value="UniProtKB-ARBA"/>
</dbReference>
<dbReference type="Gene3D" id="1.20.120.160">
    <property type="entry name" value="HPT domain"/>
    <property type="match status" value="1"/>
</dbReference>
<dbReference type="Proteomes" id="UP000249842">
    <property type="component" value="Unassembled WGS sequence"/>
</dbReference>
<evidence type="ECO:0000313" key="3">
    <source>
        <dbReference type="EMBL" id="RAK60957.1"/>
    </source>
</evidence>
<evidence type="ECO:0000256" key="1">
    <source>
        <dbReference type="ARBA" id="ARBA00023012"/>
    </source>
</evidence>
<dbReference type="OrthoDB" id="7173540at2"/>
<dbReference type="Pfam" id="PF01627">
    <property type="entry name" value="Hpt"/>
    <property type="match status" value="1"/>
</dbReference>
<name>A0A328B2B1_9CAUL</name>
<comment type="caution">
    <text evidence="3">The sequence shown here is derived from an EMBL/GenBank/DDBJ whole genome shotgun (WGS) entry which is preliminary data.</text>
</comment>
<evidence type="ECO:0000259" key="2">
    <source>
        <dbReference type="Pfam" id="PF01627"/>
    </source>
</evidence>
<gene>
    <name evidence="3" type="ORF">DJ021_14645</name>
</gene>
<feature type="domain" description="HPt" evidence="2">
    <location>
        <begin position="29"/>
        <end position="62"/>
    </location>
</feature>
<dbReference type="InterPro" id="IPR036641">
    <property type="entry name" value="HPT_dom_sf"/>
</dbReference>
<dbReference type="InterPro" id="IPR008207">
    <property type="entry name" value="Sig_transdc_His_kin_Hpt_dom"/>
</dbReference>
<dbReference type="AlphaFoldDB" id="A0A328B2B1"/>
<protein>
    <submittedName>
        <fullName evidence="3">Hpt domain-containing protein</fullName>
    </submittedName>
</protein>